<dbReference type="EMBL" id="CP001751">
    <property type="protein sequence ID" value="ADE40265.1"/>
    <property type="molecule type" value="Genomic_DNA"/>
</dbReference>
<dbReference type="PRINTS" id="PR00420">
    <property type="entry name" value="RNGMNOXGNASE"/>
</dbReference>
<dbReference type="PANTHER" id="PTHR13789:SF309">
    <property type="entry name" value="PUTATIVE (AFU_ORTHOLOGUE AFUA_6G14510)-RELATED"/>
    <property type="match status" value="1"/>
</dbReference>
<dbReference type="InterPro" id="IPR036188">
    <property type="entry name" value="FAD/NAD-bd_sf"/>
</dbReference>
<keyword evidence="2 4" id="KW-0503">Monooxygenase</keyword>
<evidence type="ECO:0000256" key="2">
    <source>
        <dbReference type="ARBA" id="ARBA00023033"/>
    </source>
</evidence>
<dbReference type="Gene3D" id="3.50.50.60">
    <property type="entry name" value="FAD/NAD(P)-binding domain"/>
    <property type="match status" value="1"/>
</dbReference>
<reference evidence="4 5" key="1">
    <citation type="journal article" date="2010" name="J. Bacteriol.">
        <title>Complete genome sequence of "Candidatus Puniceispirillum marinum" IMCC1322, a representative of the SAR116 clade in the Alphaproteobacteria.</title>
        <authorList>
            <person name="Oh H.M."/>
            <person name="Kwon K.K."/>
            <person name="Kang I."/>
            <person name="Kang S.G."/>
            <person name="Lee J.H."/>
            <person name="Kim S.J."/>
            <person name="Cho J.C."/>
        </authorList>
    </citation>
    <scope>NUCLEOTIDE SEQUENCE [LARGE SCALE GENOMIC DNA]</scope>
    <source>
        <strain evidence="4 5">IMCC1322</strain>
    </source>
</reference>
<dbReference type="InterPro" id="IPR002938">
    <property type="entry name" value="FAD-bd"/>
</dbReference>
<evidence type="ECO:0000259" key="3">
    <source>
        <dbReference type="Pfam" id="PF01494"/>
    </source>
</evidence>
<dbReference type="STRING" id="488538.SAR116_2022"/>
<dbReference type="Proteomes" id="UP000007460">
    <property type="component" value="Chromosome"/>
</dbReference>
<dbReference type="AlphaFoldDB" id="D5BN72"/>
<gene>
    <name evidence="4" type="ordered locus">SAR116_2022</name>
</gene>
<keyword evidence="1 4" id="KW-0560">Oxidoreductase</keyword>
<keyword evidence="5" id="KW-1185">Reference proteome</keyword>
<sequence length="379" mass="39763">MIAVSGGGIAGYSIAIAIARSGHAVTLLTGGKRQQPLQGGIQVAPNGWQAICRLGLEDALAALPTRLDTISVRALETAATITHLTLDQYYASLGRNALLTSLHDVALSLPNITFIDDKLVSLTDADGITTLVLASGDLLTCNGLVAADGANGFGRAYVTGSATAKPTSKLAMRAEIDAPILPDMFARPQSNLWLGQGTHIVHYPINGGAKVNVVVTISGKNDQNISGWQNKILAPHPVLSYLAHHDITWVATPLPRAVSPLCWRRGNVVLAGDAAHIMPPHLAQGAGQTLQDAACLYECLSKTADIKSAFASYARQRSISVAPIARKAELSGAIMRLSGPVARLRNMVLDVGGSSLMQSWLADVWAADPTLKTATSPSH</sequence>
<dbReference type="PANTHER" id="PTHR13789">
    <property type="entry name" value="MONOOXYGENASE"/>
    <property type="match status" value="1"/>
</dbReference>
<feature type="domain" description="FAD-binding" evidence="3">
    <location>
        <begin position="3"/>
        <end position="304"/>
    </location>
</feature>
<dbReference type="Pfam" id="PF01494">
    <property type="entry name" value="FAD_binding_3"/>
    <property type="match status" value="1"/>
</dbReference>
<dbReference type="HOGENOM" id="CLU_009665_19_3_5"/>
<dbReference type="EC" id="1.14.13.1" evidence="4"/>
<evidence type="ECO:0000313" key="5">
    <source>
        <dbReference type="Proteomes" id="UP000007460"/>
    </source>
</evidence>
<evidence type="ECO:0000313" key="4">
    <source>
        <dbReference type="EMBL" id="ADE40265.1"/>
    </source>
</evidence>
<dbReference type="SUPFAM" id="SSF51905">
    <property type="entry name" value="FAD/NAD(P)-binding domain"/>
    <property type="match status" value="1"/>
</dbReference>
<evidence type="ECO:0000256" key="1">
    <source>
        <dbReference type="ARBA" id="ARBA00023002"/>
    </source>
</evidence>
<dbReference type="eggNOG" id="COG0654">
    <property type="taxonomic scope" value="Bacteria"/>
</dbReference>
<name>D5BN72_PUNMI</name>
<protein>
    <submittedName>
        <fullName evidence="4">Putative Salicylate 1-monooxygenase</fullName>
        <ecNumber evidence="4">1.14.13.1</ecNumber>
    </submittedName>
</protein>
<accession>D5BN72</accession>
<dbReference type="GO" id="GO:0071949">
    <property type="term" value="F:FAD binding"/>
    <property type="evidence" value="ECO:0007669"/>
    <property type="project" value="InterPro"/>
</dbReference>
<dbReference type="InterPro" id="IPR050493">
    <property type="entry name" value="FAD-dep_Monooxygenase_BioMet"/>
</dbReference>
<organism evidence="4 5">
    <name type="scientific">Puniceispirillum marinum (strain IMCC1322)</name>
    <dbReference type="NCBI Taxonomy" id="488538"/>
    <lineage>
        <taxon>Bacteria</taxon>
        <taxon>Pseudomonadati</taxon>
        <taxon>Pseudomonadota</taxon>
        <taxon>Alphaproteobacteria</taxon>
        <taxon>Candidatus Puniceispirillales</taxon>
        <taxon>Candidatus Puniceispirillaceae</taxon>
        <taxon>Candidatus Puniceispirillum</taxon>
    </lineage>
</organism>
<dbReference type="KEGG" id="apb:SAR116_2022"/>
<dbReference type="GO" id="GO:0018658">
    <property type="term" value="F:salicylate 1-monooxygenase activity"/>
    <property type="evidence" value="ECO:0007669"/>
    <property type="project" value="UniProtKB-EC"/>
</dbReference>
<dbReference type="RefSeq" id="WP_013046892.1">
    <property type="nucleotide sequence ID" value="NC_014010.1"/>
</dbReference>
<proteinExistence type="predicted"/>